<dbReference type="KEGG" id="clup:CLUP02_02071"/>
<evidence type="ECO:0000313" key="3">
    <source>
        <dbReference type="Proteomes" id="UP000830671"/>
    </source>
</evidence>
<accession>A0A9Q8SDL0</accession>
<feature type="region of interest" description="Disordered" evidence="1">
    <location>
        <begin position="255"/>
        <end position="277"/>
    </location>
</feature>
<evidence type="ECO:0000256" key="1">
    <source>
        <dbReference type="SAM" id="MobiDB-lite"/>
    </source>
</evidence>
<organism evidence="2 3">
    <name type="scientific">Colletotrichum lupini</name>
    <dbReference type="NCBI Taxonomy" id="145971"/>
    <lineage>
        <taxon>Eukaryota</taxon>
        <taxon>Fungi</taxon>
        <taxon>Dikarya</taxon>
        <taxon>Ascomycota</taxon>
        <taxon>Pezizomycotina</taxon>
        <taxon>Sordariomycetes</taxon>
        <taxon>Hypocreomycetidae</taxon>
        <taxon>Glomerellales</taxon>
        <taxon>Glomerellaceae</taxon>
        <taxon>Colletotrichum</taxon>
        <taxon>Colletotrichum acutatum species complex</taxon>
    </lineage>
</organism>
<name>A0A9Q8SDL0_9PEZI</name>
<feature type="compositionally biased region" description="Basic and acidic residues" evidence="1">
    <location>
        <begin position="56"/>
        <end position="68"/>
    </location>
</feature>
<dbReference type="RefSeq" id="XP_049137063.1">
    <property type="nucleotide sequence ID" value="XM_049281106.1"/>
</dbReference>
<dbReference type="GeneID" id="73336116"/>
<evidence type="ECO:0000313" key="2">
    <source>
        <dbReference type="EMBL" id="UQC75417.1"/>
    </source>
</evidence>
<reference evidence="2" key="1">
    <citation type="journal article" date="2021" name="Mol. Plant Microbe Interact.">
        <title>Complete Genome Sequence of the Plant-Pathogenic Fungus Colletotrichum lupini.</title>
        <authorList>
            <person name="Baroncelli R."/>
            <person name="Pensec F."/>
            <person name="Da Lio D."/>
            <person name="Boufleur T."/>
            <person name="Vicente I."/>
            <person name="Sarrocco S."/>
            <person name="Picot A."/>
            <person name="Baraldi E."/>
            <person name="Sukno S."/>
            <person name="Thon M."/>
            <person name="Le Floch G."/>
        </authorList>
    </citation>
    <scope>NUCLEOTIDE SEQUENCE</scope>
    <source>
        <strain evidence="2">IMI 504893</strain>
    </source>
</reference>
<feature type="compositionally biased region" description="Basic and acidic residues" evidence="1">
    <location>
        <begin position="1"/>
        <end position="10"/>
    </location>
</feature>
<proteinExistence type="predicted"/>
<gene>
    <name evidence="2" type="ORF">CLUP02_02071</name>
</gene>
<protein>
    <submittedName>
        <fullName evidence="2">Uncharacterized protein</fullName>
    </submittedName>
</protein>
<feature type="region of interest" description="Disordered" evidence="1">
    <location>
        <begin position="1"/>
        <end position="68"/>
    </location>
</feature>
<dbReference type="AlphaFoldDB" id="A0A9Q8SDL0"/>
<dbReference type="Proteomes" id="UP000830671">
    <property type="component" value="Chromosome 1"/>
</dbReference>
<dbReference type="EMBL" id="CP019471">
    <property type="protein sequence ID" value="UQC75417.1"/>
    <property type="molecule type" value="Genomic_DNA"/>
</dbReference>
<keyword evidence="3" id="KW-1185">Reference proteome</keyword>
<sequence>MLASARDFKYLRQPPLEPLDNLDPQYPDNASPHPPSWTGRKRENLSPSRTSVHLRTPPELHREVRTDTSKFSFRVEKTSQPSQERNHVLVRTAGELDRWLSNRKVVGADVRAYIPPSIHLSHHIQTSITSSSRCINQGGRLQVNALIFTNKSKSTNDIGLTPTARPGEWALDCRNIWPPEYETANESNAANEFWGLIAFCGAAGSSGSTRRIDEASRIMSLENETTRNGSRLSPAEALSSLCAKGSGDGLGFIGEWREDPAPRKSRSRWLQDGYDAI</sequence>